<organism evidence="3">
    <name type="scientific">Pseudooceanicola antarcticus</name>
    <dbReference type="NCBI Taxonomy" id="1247613"/>
    <lineage>
        <taxon>Bacteria</taxon>
        <taxon>Pseudomonadati</taxon>
        <taxon>Pseudomonadota</taxon>
        <taxon>Alphaproteobacteria</taxon>
        <taxon>Rhodobacterales</taxon>
        <taxon>Paracoccaceae</taxon>
        <taxon>Pseudooceanicola</taxon>
    </lineage>
</organism>
<evidence type="ECO:0000313" key="2">
    <source>
        <dbReference type="EMBL" id="PJE31962.1"/>
    </source>
</evidence>
<dbReference type="AlphaFoldDB" id="A0A285ISN3"/>
<reference evidence="3" key="1">
    <citation type="submission" date="2017-09" db="EMBL/GenBank/DDBJ databases">
        <authorList>
            <person name="Ehlers B."/>
            <person name="Leendertz F.H."/>
        </authorList>
    </citation>
    <scope>NUCLEOTIDE SEQUENCE [LARGE SCALE GENOMIC DNA]</scope>
    <source>
        <strain evidence="3">CGMCC 1.12662</strain>
    </source>
</reference>
<dbReference type="Proteomes" id="UP000231702">
    <property type="component" value="Unassembled WGS sequence"/>
</dbReference>
<name>A0A285ISN3_9RHOB</name>
<dbReference type="InterPro" id="IPR017592">
    <property type="entry name" value="Pilus_assmbl_Flp-typ_CpaB"/>
</dbReference>
<evidence type="ECO:0000259" key="1">
    <source>
        <dbReference type="SMART" id="SM00858"/>
    </source>
</evidence>
<dbReference type="SMART" id="SM00858">
    <property type="entry name" value="SAF"/>
    <property type="match status" value="1"/>
</dbReference>
<proteinExistence type="predicted"/>
<dbReference type="InterPro" id="IPR031571">
    <property type="entry name" value="RcpC_dom"/>
</dbReference>
<keyword evidence="4" id="KW-1185">Reference proteome</keyword>
<dbReference type="InterPro" id="IPR013974">
    <property type="entry name" value="SAF"/>
</dbReference>
<dbReference type="OrthoDB" id="163768at2"/>
<dbReference type="Proteomes" id="UP000231655">
    <property type="component" value="Unassembled WGS sequence"/>
</dbReference>
<accession>A0A285ISN3</accession>
<evidence type="ECO:0000313" key="4">
    <source>
        <dbReference type="Proteomes" id="UP000231702"/>
    </source>
</evidence>
<dbReference type="CDD" id="cd11614">
    <property type="entry name" value="SAF_CpaB_FlgA_like"/>
    <property type="match status" value="1"/>
</dbReference>
<dbReference type="Pfam" id="PF16976">
    <property type="entry name" value="RcpC"/>
    <property type="match status" value="1"/>
</dbReference>
<evidence type="ECO:0000313" key="3">
    <source>
        <dbReference type="EMBL" id="SNY51029.1"/>
    </source>
</evidence>
<sequence length="287" mass="30875">MRVMFGLVLIVGLALAGSAAYLFNQNQAEWQRRVQAAETKSAPDVETVPVYVAKRALAYGEPLTPEDVRQVSWPRSAKPEGVYTKEDSLFPNGNAAPRYIQRAMEKGEAILAVKVTEPGIEAGLTSRIDRGMRAFAISVDVATGVSGFLRPGDRVDVYWTGRVDGILGDFTKLIETGVELIAIDQSANTDVTGTTIARTVTVAVNPQQVATLAQAQSSGRLSLSLVGHGDDTVAEAIEVDQRSLLGIPVAEPNPEPVQRAPEPQNRVCTIRNRRGSEVVEIPIPCTD</sequence>
<gene>
    <name evidence="2" type="primary">cpaB</name>
    <name evidence="2" type="ORF">CVM39_02370</name>
    <name evidence="3" type="ORF">SAMN06297129_2008</name>
</gene>
<feature type="domain" description="SAF" evidence="1">
    <location>
        <begin position="48"/>
        <end position="116"/>
    </location>
</feature>
<reference evidence="2 4" key="2">
    <citation type="journal article" date="2018" name="Int. J. Syst. Evol. Microbiol.">
        <title>Pseudooceanicola lipolyticus sp. nov., a marine alphaproteobacterium, reclassification of Oceanicola flagellatus as Pseudooceanicola flagellatus comb. nov. and emended description of the genus Pseudooceanicola.</title>
        <authorList>
            <person name="Huang M.-M."/>
            <person name="Guo L.-L."/>
            <person name="Wu Y.-H."/>
            <person name="Lai Q.-L."/>
            <person name="Shao Z.-Z."/>
            <person name="Wang C.-S."/>
            <person name="Wu M."/>
            <person name="Xu X.-W."/>
        </authorList>
    </citation>
    <scope>NUCLEOTIDE SEQUENCE [LARGE SCALE GENOMIC DNA]</scope>
    <source>
        <strain evidence="2 4">Ar-45</strain>
    </source>
</reference>
<dbReference type="NCBIfam" id="TIGR03177">
    <property type="entry name" value="pilus_cpaB"/>
    <property type="match status" value="1"/>
</dbReference>
<dbReference type="EMBL" id="PGTD01000007">
    <property type="protein sequence ID" value="PJE31962.1"/>
    <property type="molecule type" value="Genomic_DNA"/>
</dbReference>
<dbReference type="RefSeq" id="WP_097145738.1">
    <property type="nucleotide sequence ID" value="NZ_OBEA01000003.1"/>
</dbReference>
<protein>
    <submittedName>
        <fullName evidence="2 3">Pilus assembly protein CpaB</fullName>
    </submittedName>
</protein>
<dbReference type="EMBL" id="OBEA01000003">
    <property type="protein sequence ID" value="SNY51029.1"/>
    <property type="molecule type" value="Genomic_DNA"/>
</dbReference>
<dbReference type="Pfam" id="PF08666">
    <property type="entry name" value="SAF"/>
    <property type="match status" value="1"/>
</dbReference>